<protein>
    <recommendedName>
        <fullName evidence="2">DUF8039 domain-containing protein</fullName>
    </recommendedName>
</protein>
<dbReference type="AlphaFoldDB" id="A0AAV0DUY7"/>
<keyword evidence="4" id="KW-1185">Reference proteome</keyword>
<organism evidence="3 4">
    <name type="scientific">Cuscuta epithymum</name>
    <dbReference type="NCBI Taxonomy" id="186058"/>
    <lineage>
        <taxon>Eukaryota</taxon>
        <taxon>Viridiplantae</taxon>
        <taxon>Streptophyta</taxon>
        <taxon>Embryophyta</taxon>
        <taxon>Tracheophyta</taxon>
        <taxon>Spermatophyta</taxon>
        <taxon>Magnoliopsida</taxon>
        <taxon>eudicotyledons</taxon>
        <taxon>Gunneridae</taxon>
        <taxon>Pentapetalae</taxon>
        <taxon>asterids</taxon>
        <taxon>lamiids</taxon>
        <taxon>Solanales</taxon>
        <taxon>Convolvulaceae</taxon>
        <taxon>Cuscuteae</taxon>
        <taxon>Cuscuta</taxon>
        <taxon>Cuscuta subgen. Cuscuta</taxon>
    </lineage>
</organism>
<evidence type="ECO:0000259" key="2">
    <source>
        <dbReference type="Pfam" id="PF26133"/>
    </source>
</evidence>
<accession>A0AAV0DUY7</accession>
<dbReference type="EMBL" id="CAMAPF010000167">
    <property type="protein sequence ID" value="CAH9110218.1"/>
    <property type="molecule type" value="Genomic_DNA"/>
</dbReference>
<proteinExistence type="predicted"/>
<comment type="caution">
    <text evidence="3">The sequence shown here is derived from an EMBL/GenBank/DDBJ whole genome shotgun (WGS) entry which is preliminary data.</text>
</comment>
<reference evidence="3" key="1">
    <citation type="submission" date="2022-07" db="EMBL/GenBank/DDBJ databases">
        <authorList>
            <person name="Macas J."/>
            <person name="Novak P."/>
            <person name="Neumann P."/>
        </authorList>
    </citation>
    <scope>NUCLEOTIDE SEQUENCE</scope>
</reference>
<dbReference type="PANTHER" id="PTHR33018:SF34">
    <property type="entry name" value="OS02G0472350 PROTEIN"/>
    <property type="match status" value="1"/>
</dbReference>
<feature type="domain" description="DUF8039" evidence="2">
    <location>
        <begin position="42"/>
        <end position="133"/>
    </location>
</feature>
<dbReference type="PANTHER" id="PTHR33018">
    <property type="entry name" value="OS10G0338966 PROTEIN-RELATED"/>
    <property type="match status" value="1"/>
</dbReference>
<evidence type="ECO:0000313" key="3">
    <source>
        <dbReference type="EMBL" id="CAH9110218.1"/>
    </source>
</evidence>
<dbReference type="Pfam" id="PF26133">
    <property type="entry name" value="DUF8039"/>
    <property type="match status" value="1"/>
</dbReference>
<name>A0AAV0DUY7_9ASTE</name>
<evidence type="ECO:0000313" key="4">
    <source>
        <dbReference type="Proteomes" id="UP001152523"/>
    </source>
</evidence>
<gene>
    <name evidence="3" type="ORF">CEPIT_LOCUS19061</name>
</gene>
<feature type="region of interest" description="Disordered" evidence="1">
    <location>
        <begin position="1"/>
        <end position="21"/>
    </location>
</feature>
<sequence>MHHYFVPRGEQPDMGSTRTFESSQVEIMNSTADIPHKSFIDGASCRLAVESHTVNGDMSLDYVAVAVAYDTPVGALIHNVLMSDKTIKVNISMSCPGFDHQCPLLFPNELADMYVVADVVGSFVQWPARLVIFEGEEPQFQHKKKEIKKKQTTFVERDPPKVTVAPSICPLVSESILDTLTDDVLELRDALQ</sequence>
<dbReference type="InterPro" id="IPR058352">
    <property type="entry name" value="DUF8039"/>
</dbReference>
<dbReference type="Proteomes" id="UP001152523">
    <property type="component" value="Unassembled WGS sequence"/>
</dbReference>
<evidence type="ECO:0000256" key="1">
    <source>
        <dbReference type="SAM" id="MobiDB-lite"/>
    </source>
</evidence>